<dbReference type="InterPro" id="IPR015889">
    <property type="entry name" value="Intradiol_dOase_core"/>
</dbReference>
<reference evidence="2 3" key="2">
    <citation type="submission" date="2018-06" db="EMBL/GenBank/DDBJ databases">
        <title>Sequencing of bacterial isolates from soil warming experiment in Harvard Forest, Massachusetts, USA.</title>
        <authorList>
            <person name="Deangelis K.PhD."/>
        </authorList>
    </citation>
    <scope>NUCLEOTIDE SEQUENCE [LARGE SCALE GENOMIC DNA]</scope>
    <source>
        <strain evidence="2 3">GAS496</strain>
    </source>
</reference>
<dbReference type="InterPro" id="IPR007535">
    <property type="entry name" value="Catechol_dOase_N"/>
</dbReference>
<dbReference type="OrthoDB" id="9800887at2"/>
<evidence type="ECO:0000313" key="3">
    <source>
        <dbReference type="Proteomes" id="UP000247781"/>
    </source>
</evidence>
<sequence>MVNTTRAAAATTSEQITETVLAAVAPTSDPRVREVVSALIRHAHDLAREVRLQPSELLATAHYLKRCDWVGDPERCAAAGRTAPFWELHQDLVLVAGESSDVTFSTGRSSPR</sequence>
<accession>A0A318H743</accession>
<keyword evidence="3" id="KW-1185">Reference proteome</keyword>
<dbReference type="Pfam" id="PF04444">
    <property type="entry name" value="Dioxygenase_N"/>
    <property type="match status" value="1"/>
</dbReference>
<proteinExistence type="predicted"/>
<keyword evidence="2" id="KW-0223">Dioxygenase</keyword>
<organism evidence="2 3">
    <name type="scientific">Mycolicibacterium moriokaense</name>
    <dbReference type="NCBI Taxonomy" id="39691"/>
    <lineage>
        <taxon>Bacteria</taxon>
        <taxon>Bacillati</taxon>
        <taxon>Actinomycetota</taxon>
        <taxon>Actinomycetes</taxon>
        <taxon>Mycobacteriales</taxon>
        <taxon>Mycobacteriaceae</taxon>
        <taxon>Mycolicibacterium</taxon>
    </lineage>
</organism>
<evidence type="ECO:0000313" key="2">
    <source>
        <dbReference type="EMBL" id="PXX00315.1"/>
    </source>
</evidence>
<dbReference type="EMBL" id="QJJU01000035">
    <property type="protein sequence ID" value="PXX00315.1"/>
    <property type="molecule type" value="Genomic_DNA"/>
</dbReference>
<feature type="domain" description="Catechol dioxygenase N-terminal" evidence="1">
    <location>
        <begin position="29"/>
        <end position="66"/>
    </location>
</feature>
<gene>
    <name evidence="2" type="ORF">C8E89_13518</name>
</gene>
<dbReference type="GO" id="GO:0005506">
    <property type="term" value="F:iron ion binding"/>
    <property type="evidence" value="ECO:0007669"/>
    <property type="project" value="InterPro"/>
</dbReference>
<reference evidence="3" key="1">
    <citation type="submission" date="2018-05" db="EMBL/GenBank/DDBJ databases">
        <authorList>
            <person name="Deangelis K."/>
            <person name="Huntemann M."/>
            <person name="Clum A."/>
            <person name="Pillay M."/>
            <person name="Palaniappan K."/>
            <person name="Varghese N."/>
            <person name="Mikhailova N."/>
            <person name="Stamatis D."/>
            <person name="Reddy T."/>
            <person name="Daum C."/>
            <person name="Shapiro N."/>
            <person name="Ivanova N."/>
            <person name="Kyrpides N."/>
            <person name="Woyke T."/>
        </authorList>
    </citation>
    <scope>NUCLEOTIDE SEQUENCE [LARGE SCALE GENOMIC DNA]</scope>
    <source>
        <strain evidence="3">GAS496</strain>
    </source>
</reference>
<dbReference type="SUPFAM" id="SSF49482">
    <property type="entry name" value="Aromatic compound dioxygenase"/>
    <property type="match status" value="1"/>
</dbReference>
<dbReference type="AlphaFoldDB" id="A0A318H743"/>
<dbReference type="Gene3D" id="2.60.130.10">
    <property type="entry name" value="Aromatic compound dioxygenase"/>
    <property type="match status" value="1"/>
</dbReference>
<comment type="caution">
    <text evidence="2">The sequence shown here is derived from an EMBL/GenBank/DDBJ whole genome shotgun (WGS) entry which is preliminary data.</text>
</comment>
<protein>
    <submittedName>
        <fullName evidence="2">Catechol dioxygenase-like protein</fullName>
    </submittedName>
</protein>
<keyword evidence="2" id="KW-0560">Oxidoreductase</keyword>
<dbReference type="GO" id="GO:0009712">
    <property type="term" value="P:catechol-containing compound metabolic process"/>
    <property type="evidence" value="ECO:0007669"/>
    <property type="project" value="InterPro"/>
</dbReference>
<evidence type="ECO:0000259" key="1">
    <source>
        <dbReference type="Pfam" id="PF04444"/>
    </source>
</evidence>
<dbReference type="Proteomes" id="UP000247781">
    <property type="component" value="Unassembled WGS sequence"/>
</dbReference>
<name>A0A318H743_9MYCO</name>
<dbReference type="GO" id="GO:0018576">
    <property type="term" value="F:catechol 1,2-dioxygenase activity"/>
    <property type="evidence" value="ECO:0007669"/>
    <property type="project" value="InterPro"/>
</dbReference>